<name>A0ABY8CH28_9ARCH</name>
<organism evidence="1 2">
    <name type="scientific">Candidatus Nanohalococcus occultus</name>
    <dbReference type="NCBI Taxonomy" id="2978047"/>
    <lineage>
        <taxon>Archaea</taxon>
        <taxon>Candidatus Nanohalarchaeota</taxon>
        <taxon>Candidatus Nanohalarchaeota incertae sedis</taxon>
        <taxon>Candidatus Nanohalococcus</taxon>
    </lineage>
</organism>
<dbReference type="EMBL" id="CP104395">
    <property type="protein sequence ID" value="WEL19810.1"/>
    <property type="molecule type" value="Genomic_DNA"/>
</dbReference>
<evidence type="ECO:0000313" key="1">
    <source>
        <dbReference type="EMBL" id="WEL19810.1"/>
    </source>
</evidence>
<accession>A0ABY8CH28</accession>
<sequence>MRVMKKTKLLVVSVLVFTASASAIDFNDTESLDYWSDNTLDFRVNPDGTVQAQNNINLNGNTLQNANLEAGSVDEGEINQNTLDDSEIEDNSLTESSLAADSVGSSELMDNSVSNSEIQNTASFTFDGITNNGDLDMSGNDIVGASSLQTVGTNAEKRYDYSYDQGSDESTYYHYLGEASDQSGMLYVTGSIGGHEESQGKAYIELIVNSRGQQVITGRVNGQLGTSADIVAYNDADSNTDIYLKTDKWAQIQLTYGKTGSSSLNTAPSPDTTAPSGTLQYNLSQDVENQVDYSGNLDLNGNTLEDVGGLQNCNSNEFLNGNGECETDTDTDTDNQDLSEVLAQGNSAGSYSINMNSNGLADVASIDGGGDAVQVTDSLSLNNNNLDDVNRILMADAGPDGKLGFNGAEIYEAPLDDSDSPGMLQLVNDGGIAFEPSSDGTTAATFTTSNNLNMRSNNIVNTNQIDGVDIDNPGNALTLSGDQYAVASGSIDDNEIADNTVDNSEIQNSDNFAMNQLDVNGVSGSASTDGGTGIGAPAVYTSIIEARNEKGGQSTYLELGADGYHGSIGNDDIGFVTQGNVQAMVSDQGNFGIGTTSPSDPLDVNGDATIRGDLDVFGSITNTNVSDLSVNGSILPPEGYSSTFDVGSSSREWRDGYFSGTVYASNFQDAGTGDSISDTYVDESGDTMTGDLDLSDNQLRNLDLQNVNGIEMDGDIYGSGIDIGLREVGSIVGPKNGDTDLNLRTQGDGTHVVSVEDGSTAGNIDIMRFNEGTQEVDVPNGNLDLNGNSLMDIGGLQNCGANEFVNGNGNCVTDTDTDTQDLANVLSQGNSAGSNNIDLNENQLRNVDSIQDGSGIDTIRLDGSNNIVVPNGQINVNNQGEAAVFGTGDHAKHYVRFRGDSGFGSTVGYTDSIGNGATLIQSGDGKQVAIAVDNGTFGGGTNALVADPNGDVNIPSGDLNMNSNTLQNVNLEAGSVDESEIAQNTLDDSEIEDNSLTSVSLAAGSVGDSEIQDNTVDNSEIENSASFTFGGVTTQNGDVTINGPTESPINAGPFSQNTKQNTISFSAAGGSNDPGYITHETNGDQGNTGVLHLAPSDDNAFRDYVAIHGTDDPASLKLHTDGSITGISGLNGCGGNEFVNGNGNCETDTDTDTDNQDLANVLSQGNSAGGNSLDMNYNSIDNVGNLNVSTSGSQIAEFSDTGITLSQPLSVESSGPLSVANGLDLTGTSTNTIDSYSNMYLTTSSGSPSDIVLDPTGTVGIDANASIVGDLDMQGGTVENANLEAGSVDESEIAQNTLDDSEIEDNSLTAGSISANTMGNGVINNADSFTFGGVTTNGNLDVNENSITGVDDLQDGSGTSTVSFDGSNNVDIPNGNLRLADGGKIETSSADNRQILFKQNGDGVSLETSGSGSGYIRWYDKNAGQEIIRGDEGGDVQIPNGNLNVNGQLSVGSTECNTGQYLDGDGTCTSVTGETSGEYVDEAGDTMSGDLDMNSNKILNIGSGNIDFDPSGAGDINLRGNEIKNGNIVQADNLIAGSYSTGTSKVDGNDIYVQDDVEVGGDFVGAGADVAEKIQNESRLEPGTVVQISGNMSIDATDGKHDTDVAGVVSTDPAMIMAKERGGVPVAMTGTVPVKVTVENGNIMPGDMLTTSSENGKAMKCGDMENCEGSVIGKAMQPAMEDSKIKMLISMS</sequence>
<proteinExistence type="predicted"/>
<evidence type="ECO:0000313" key="2">
    <source>
        <dbReference type="Proteomes" id="UP001218034"/>
    </source>
</evidence>
<gene>
    <name evidence="1" type="ORF">SVXNc_0803</name>
</gene>
<protein>
    <submittedName>
        <fullName evidence="1">Trimeric autotransporter adhesin</fullName>
    </submittedName>
</protein>
<dbReference type="Proteomes" id="UP001218034">
    <property type="component" value="Chromosome"/>
</dbReference>
<reference evidence="1 2" key="1">
    <citation type="submission" date="2022-09" db="EMBL/GenBank/DDBJ databases">
        <title>Xylan utilization by haloarchaea-nanohaloarchaea associations.</title>
        <authorList>
            <person name="Yakimov M."/>
        </authorList>
    </citation>
    <scope>NUCLEOTIDE SEQUENCE [LARGE SCALE GENOMIC DNA]</scope>
    <source>
        <strain evidence="1 2">SVXNc</strain>
    </source>
</reference>
<keyword evidence="2" id="KW-1185">Reference proteome</keyword>